<organism evidence="1">
    <name type="scientific">Arundo donax</name>
    <name type="common">Giant reed</name>
    <name type="synonym">Donax arundinaceus</name>
    <dbReference type="NCBI Taxonomy" id="35708"/>
    <lineage>
        <taxon>Eukaryota</taxon>
        <taxon>Viridiplantae</taxon>
        <taxon>Streptophyta</taxon>
        <taxon>Embryophyta</taxon>
        <taxon>Tracheophyta</taxon>
        <taxon>Spermatophyta</taxon>
        <taxon>Magnoliopsida</taxon>
        <taxon>Liliopsida</taxon>
        <taxon>Poales</taxon>
        <taxon>Poaceae</taxon>
        <taxon>PACMAD clade</taxon>
        <taxon>Arundinoideae</taxon>
        <taxon>Arundineae</taxon>
        <taxon>Arundo</taxon>
    </lineage>
</organism>
<reference evidence="1" key="2">
    <citation type="journal article" date="2015" name="Data Brief">
        <title>Shoot transcriptome of the giant reed, Arundo donax.</title>
        <authorList>
            <person name="Barrero R.A."/>
            <person name="Guerrero F.D."/>
            <person name="Moolhuijzen P."/>
            <person name="Goolsby J.A."/>
            <person name="Tidwell J."/>
            <person name="Bellgard S.E."/>
            <person name="Bellgard M.I."/>
        </authorList>
    </citation>
    <scope>NUCLEOTIDE SEQUENCE</scope>
    <source>
        <tissue evidence="1">Shoot tissue taken approximately 20 cm above the soil surface</tissue>
    </source>
</reference>
<evidence type="ECO:0000313" key="1">
    <source>
        <dbReference type="EMBL" id="JAD32491.1"/>
    </source>
</evidence>
<reference evidence="1" key="1">
    <citation type="submission" date="2014-09" db="EMBL/GenBank/DDBJ databases">
        <authorList>
            <person name="Magalhaes I.L.F."/>
            <person name="Oliveira U."/>
            <person name="Santos F.R."/>
            <person name="Vidigal T.H.D.A."/>
            <person name="Brescovit A.D."/>
            <person name="Santos A.J."/>
        </authorList>
    </citation>
    <scope>NUCLEOTIDE SEQUENCE</scope>
    <source>
        <tissue evidence="1">Shoot tissue taken approximately 20 cm above the soil surface</tissue>
    </source>
</reference>
<proteinExistence type="predicted"/>
<dbReference type="EMBL" id="GBRH01265404">
    <property type="protein sequence ID" value="JAD32491.1"/>
    <property type="molecule type" value="Transcribed_RNA"/>
</dbReference>
<accession>A0A0A8Z113</accession>
<sequence length="41" mass="4555">MFYDNTVTNDKQISSQNDQVDKGNIGEIISETYGNVKFGSP</sequence>
<name>A0A0A8Z113_ARUDO</name>
<protein>
    <submittedName>
        <fullName evidence="1">Uncharacterized protein</fullName>
    </submittedName>
</protein>
<dbReference type="AlphaFoldDB" id="A0A0A8Z113"/>